<name>I1QWN5_ORYGL</name>
<proteinExistence type="predicted"/>
<organism evidence="2 3">
    <name type="scientific">Oryza glaberrima</name>
    <name type="common">African rice</name>
    <dbReference type="NCBI Taxonomy" id="4538"/>
    <lineage>
        <taxon>Eukaryota</taxon>
        <taxon>Viridiplantae</taxon>
        <taxon>Streptophyta</taxon>
        <taxon>Embryophyta</taxon>
        <taxon>Tracheophyta</taxon>
        <taxon>Spermatophyta</taxon>
        <taxon>Magnoliopsida</taxon>
        <taxon>Liliopsida</taxon>
        <taxon>Poales</taxon>
        <taxon>Poaceae</taxon>
        <taxon>BOP clade</taxon>
        <taxon>Oryzoideae</taxon>
        <taxon>Oryzeae</taxon>
        <taxon>Oryzinae</taxon>
        <taxon>Oryza</taxon>
    </lineage>
</organism>
<dbReference type="Gramene" id="ORGLA10G0161800.1">
    <property type="protein sequence ID" value="ORGLA10G0161800.1"/>
    <property type="gene ID" value="ORGLA10G0161800"/>
</dbReference>
<keyword evidence="3" id="KW-1185">Reference proteome</keyword>
<dbReference type="EnsemblPlants" id="ORGLA10G0161800.1">
    <property type="protein sequence ID" value="ORGLA10G0161800.1"/>
    <property type="gene ID" value="ORGLA10G0161800"/>
</dbReference>
<evidence type="ECO:0000313" key="2">
    <source>
        <dbReference type="EnsemblPlants" id="ORGLA10G0161800.1"/>
    </source>
</evidence>
<dbReference type="Proteomes" id="UP000007306">
    <property type="component" value="Unassembled WGS sequence"/>
</dbReference>
<reference evidence="3" key="2">
    <citation type="submission" date="2018-04" db="EMBL/GenBank/DDBJ databases">
        <title>OglaRS2 (Oryza glaberrima Reference Sequence Version 2).</title>
        <authorList>
            <person name="Zhang J."/>
            <person name="Kudrna D."/>
            <person name="Lee S."/>
            <person name="Talag J."/>
            <person name="Rajasekar S."/>
            <person name="Wing R.A."/>
        </authorList>
    </citation>
    <scope>NUCLEOTIDE SEQUENCE [LARGE SCALE GENOMIC DNA]</scope>
    <source>
        <strain evidence="3">cv. IRGC 96717</strain>
    </source>
</reference>
<feature type="region of interest" description="Disordered" evidence="1">
    <location>
        <begin position="1"/>
        <end position="145"/>
    </location>
</feature>
<reference evidence="2" key="1">
    <citation type="submission" date="2015-06" db="UniProtKB">
        <authorList>
            <consortium name="EnsemblPlants"/>
        </authorList>
    </citation>
    <scope>IDENTIFICATION</scope>
</reference>
<accession>I1QWN5</accession>
<feature type="compositionally biased region" description="Polar residues" evidence="1">
    <location>
        <begin position="49"/>
        <end position="68"/>
    </location>
</feature>
<feature type="compositionally biased region" description="Low complexity" evidence="1">
    <location>
        <begin position="8"/>
        <end position="26"/>
    </location>
</feature>
<sequence length="145" mass="15178">ARPSHCCAPDTSSDPSTGSPGGASSPVPEAHSHTASDDGSSFDLAGSIPSFSATTQPAPQQHTKSFASGSGRGKHNSGYIGGAADGTVRLAKSSPRAFASRSTFTVRPKYNGPSTNDFRTSRIPRIRNPQDTEQPNCRIRPRIKP</sequence>
<evidence type="ECO:0000256" key="1">
    <source>
        <dbReference type="SAM" id="MobiDB-lite"/>
    </source>
</evidence>
<dbReference type="HOGENOM" id="CLU_1791858_0_0_1"/>
<protein>
    <submittedName>
        <fullName evidence="2">Uncharacterized protein</fullName>
    </submittedName>
</protein>
<evidence type="ECO:0000313" key="3">
    <source>
        <dbReference type="Proteomes" id="UP000007306"/>
    </source>
</evidence>
<dbReference type="AlphaFoldDB" id="I1QWN5"/>